<dbReference type="EMBL" id="QVTD01000021">
    <property type="protein sequence ID" value="RFU60877.1"/>
    <property type="molecule type" value="Genomic_DNA"/>
</dbReference>
<evidence type="ECO:0000313" key="1">
    <source>
        <dbReference type="EMBL" id="RFU60877.1"/>
    </source>
</evidence>
<reference evidence="1 2" key="1">
    <citation type="submission" date="2018-08" db="EMBL/GenBank/DDBJ databases">
        <title>Bacillus chawlae sp. nov., Bacillus glennii sp. nov., and Bacillus saganii sp. nov. Isolated from the Vehicle Assembly Building at Kennedy Space Center where the Viking Spacecraft were Assembled.</title>
        <authorList>
            <person name="Seuylemezian A."/>
            <person name="Vaishampayan P."/>
        </authorList>
    </citation>
    <scope>NUCLEOTIDE SEQUENCE [LARGE SCALE GENOMIC DNA]</scope>
    <source>
        <strain evidence="1 2">V44-8</strain>
    </source>
</reference>
<dbReference type="AlphaFoldDB" id="A0A372L7V8"/>
<dbReference type="RefSeq" id="WP_117324291.1">
    <property type="nucleotide sequence ID" value="NZ_QVTD01000021.1"/>
</dbReference>
<comment type="caution">
    <text evidence="1">The sequence shown here is derived from an EMBL/GenBank/DDBJ whole genome shotgun (WGS) entry which is preliminary data.</text>
</comment>
<dbReference type="Proteomes" id="UP000262939">
    <property type="component" value="Unassembled WGS sequence"/>
</dbReference>
<proteinExistence type="predicted"/>
<keyword evidence="2" id="KW-1185">Reference proteome</keyword>
<accession>A0A372L7V8</accession>
<dbReference type="OrthoDB" id="2889385at2"/>
<gene>
    <name evidence="1" type="ORF">D0466_20060</name>
</gene>
<organism evidence="1 2">
    <name type="scientific">Peribacillus glennii</name>
    <dbReference type="NCBI Taxonomy" id="2303991"/>
    <lineage>
        <taxon>Bacteria</taxon>
        <taxon>Bacillati</taxon>
        <taxon>Bacillota</taxon>
        <taxon>Bacilli</taxon>
        <taxon>Bacillales</taxon>
        <taxon>Bacillaceae</taxon>
        <taxon>Peribacillus</taxon>
    </lineage>
</organism>
<evidence type="ECO:0000313" key="2">
    <source>
        <dbReference type="Proteomes" id="UP000262939"/>
    </source>
</evidence>
<name>A0A372L7V8_9BACI</name>
<protein>
    <submittedName>
        <fullName evidence="1">Uncharacterized protein</fullName>
    </submittedName>
</protein>
<sequence length="113" mass="12629">MVTIKSKIFTLLFLLAVLAILLFIWLGRSGSIQQEVTIIEKYYSADGSGKVTGVKTQEVENVNAKADGPTCAMKFSNDRILVVDCERYLDFEIGEKAFIQFDDGTITEIRAKE</sequence>